<comment type="function">
    <text evidence="6">Na(+)/H(+) antiporter that extrudes sodium in exchange for external protons.</text>
</comment>
<feature type="transmembrane region" description="Helical" evidence="6">
    <location>
        <begin position="330"/>
        <end position="350"/>
    </location>
</feature>
<comment type="similarity">
    <text evidence="6">Belongs to the NhaA Na(+)/H(+) (TC 2.A.33) antiporter family.</text>
</comment>
<feature type="transmembrane region" description="Helical" evidence="6">
    <location>
        <begin position="362"/>
        <end position="379"/>
    </location>
</feature>
<keyword evidence="5 6" id="KW-0472">Membrane</keyword>
<organism evidence="7 8">
    <name type="scientific">Albimonas pacifica</name>
    <dbReference type="NCBI Taxonomy" id="1114924"/>
    <lineage>
        <taxon>Bacteria</taxon>
        <taxon>Pseudomonadati</taxon>
        <taxon>Pseudomonadota</taxon>
        <taxon>Alphaproteobacteria</taxon>
        <taxon>Rhodobacterales</taxon>
        <taxon>Paracoccaceae</taxon>
        <taxon>Albimonas</taxon>
    </lineage>
</organism>
<accession>A0A1I3DA34</accession>
<dbReference type="NCBIfam" id="NF007111">
    <property type="entry name" value="PRK09560.1"/>
    <property type="match status" value="1"/>
</dbReference>
<keyword evidence="2 6" id="KW-1003">Cell membrane</keyword>
<feature type="transmembrane region" description="Helical" evidence="6">
    <location>
        <begin position="212"/>
        <end position="238"/>
    </location>
</feature>
<dbReference type="Gene3D" id="1.20.1530.10">
    <property type="entry name" value="Na+/H+ antiporter like domain"/>
    <property type="match status" value="1"/>
</dbReference>
<dbReference type="PANTHER" id="PTHR30341:SF0">
    <property type="entry name" value="NA(+)_H(+) ANTIPORTER NHAA"/>
    <property type="match status" value="1"/>
</dbReference>
<evidence type="ECO:0000256" key="3">
    <source>
        <dbReference type="ARBA" id="ARBA00022692"/>
    </source>
</evidence>
<keyword evidence="6" id="KW-0050">Antiport</keyword>
<keyword evidence="6" id="KW-0915">Sodium</keyword>
<evidence type="ECO:0000256" key="1">
    <source>
        <dbReference type="ARBA" id="ARBA00004429"/>
    </source>
</evidence>
<keyword evidence="4 6" id="KW-1133">Transmembrane helix</keyword>
<keyword evidence="3 6" id="KW-0812">Transmembrane</keyword>
<dbReference type="GO" id="GO:0005886">
    <property type="term" value="C:plasma membrane"/>
    <property type="evidence" value="ECO:0007669"/>
    <property type="project" value="UniProtKB-SubCell"/>
</dbReference>
<dbReference type="Proteomes" id="UP000199377">
    <property type="component" value="Unassembled WGS sequence"/>
</dbReference>
<keyword evidence="6" id="KW-0406">Ion transport</keyword>
<feature type="transmembrane region" description="Helical" evidence="6">
    <location>
        <begin position="127"/>
        <end position="145"/>
    </location>
</feature>
<evidence type="ECO:0000256" key="6">
    <source>
        <dbReference type="HAMAP-Rule" id="MF_01844"/>
    </source>
</evidence>
<evidence type="ECO:0000256" key="2">
    <source>
        <dbReference type="ARBA" id="ARBA00022475"/>
    </source>
</evidence>
<dbReference type="EMBL" id="FOQH01000002">
    <property type="protein sequence ID" value="SFH83449.1"/>
    <property type="molecule type" value="Genomic_DNA"/>
</dbReference>
<feature type="transmembrane region" description="Helical" evidence="6">
    <location>
        <begin position="184"/>
        <end position="200"/>
    </location>
</feature>
<evidence type="ECO:0000313" key="7">
    <source>
        <dbReference type="EMBL" id="SFH83449.1"/>
    </source>
</evidence>
<comment type="catalytic activity">
    <reaction evidence="6">
        <text>Na(+)(in) + 2 H(+)(out) = Na(+)(out) + 2 H(+)(in)</text>
        <dbReference type="Rhea" id="RHEA:29251"/>
        <dbReference type="ChEBI" id="CHEBI:15378"/>
        <dbReference type="ChEBI" id="CHEBI:29101"/>
    </reaction>
</comment>
<keyword evidence="8" id="KW-1185">Reference proteome</keyword>
<dbReference type="InterPro" id="IPR004670">
    <property type="entry name" value="NhaA"/>
</dbReference>
<feature type="transmembrane region" description="Helical" evidence="6">
    <location>
        <begin position="157"/>
        <end position="178"/>
    </location>
</feature>
<dbReference type="Pfam" id="PF06965">
    <property type="entry name" value="Na_H_antiport_1"/>
    <property type="match status" value="1"/>
</dbReference>
<feature type="transmembrane region" description="Helical" evidence="6">
    <location>
        <begin position="92"/>
        <end position="115"/>
    </location>
</feature>
<gene>
    <name evidence="6" type="primary">nhaA</name>
    <name evidence="7" type="ORF">SAMN05216258_102466</name>
</gene>
<dbReference type="STRING" id="1114924.SAMN05216258_102466"/>
<dbReference type="NCBIfam" id="NF007112">
    <property type="entry name" value="PRK09561.1"/>
    <property type="match status" value="1"/>
</dbReference>
<sequence length="409" mass="43530">MIIRAIDRLFRHEAAGGILLLMSAVAALVVYNSPLAVWYDTTLNGYLDFTYAGEGIEKPLILWINDGLMAIFFFLVGLELKREFLEGKLKNPADVILPGIAAIGGMAVPAVIYAALNWSTPETLAGWAIPAATDIAFALGILALLGDRIHPSLKVFLLTLAILDDIGAILIIAIFYTAELKPEYLAYALIPMAGMLWLNLRGAHRVAPILMLGLVLWFLVLKSGVHATIAGVLLAFFIPLRSRHGSSPLHSIEHGLTPYVFFFIVPVFAFANAGLSLQGMSFASLLEPVPLGIAAGLFIGKQVGVFGASFLTVKLGLVRLPEGITWPKLYGAALLAGIGFTMSLFIGGLSFSDVQHAADVRLGVLTGSLLSAVCGYLVLRLLTKPHEAAGQVAPAEQVAGLDAGHKPAE</sequence>
<dbReference type="RefSeq" id="WP_092858539.1">
    <property type="nucleotide sequence ID" value="NZ_FOQH01000002.1"/>
</dbReference>
<dbReference type="GO" id="GO:0006885">
    <property type="term" value="P:regulation of pH"/>
    <property type="evidence" value="ECO:0007669"/>
    <property type="project" value="UniProtKB-UniRule"/>
</dbReference>
<proteinExistence type="inferred from homology"/>
<evidence type="ECO:0000313" key="8">
    <source>
        <dbReference type="Proteomes" id="UP000199377"/>
    </source>
</evidence>
<dbReference type="AlphaFoldDB" id="A0A1I3DA34"/>
<feature type="transmembrane region" description="Helical" evidence="6">
    <location>
        <begin position="60"/>
        <end position="80"/>
    </location>
</feature>
<evidence type="ECO:0000256" key="5">
    <source>
        <dbReference type="ARBA" id="ARBA00023136"/>
    </source>
</evidence>
<dbReference type="PANTHER" id="PTHR30341">
    <property type="entry name" value="SODIUM ION/PROTON ANTIPORTER NHAA-RELATED"/>
    <property type="match status" value="1"/>
</dbReference>
<keyword evidence="6" id="KW-0813">Transport</keyword>
<feature type="transmembrane region" description="Helical" evidence="6">
    <location>
        <begin position="289"/>
        <end position="310"/>
    </location>
</feature>
<feature type="transmembrane region" description="Helical" evidence="6">
    <location>
        <begin position="12"/>
        <end position="31"/>
    </location>
</feature>
<name>A0A1I3DA34_9RHOB</name>
<dbReference type="GO" id="GO:0015385">
    <property type="term" value="F:sodium:proton antiporter activity"/>
    <property type="evidence" value="ECO:0007669"/>
    <property type="project" value="UniProtKB-UniRule"/>
</dbReference>
<dbReference type="OrthoDB" id="9808135at2"/>
<dbReference type="InterPro" id="IPR023171">
    <property type="entry name" value="Na/H_antiporter_dom_sf"/>
</dbReference>
<protein>
    <recommendedName>
        <fullName evidence="6">Na(+)/H(+) antiporter NhaA</fullName>
    </recommendedName>
    <alternativeName>
        <fullName evidence="6">Sodium/proton antiporter NhaA</fullName>
    </alternativeName>
</protein>
<comment type="subcellular location">
    <subcellularLocation>
        <location evidence="1">Cell inner membrane</location>
        <topology evidence="1">Multi-pass membrane protein</topology>
    </subcellularLocation>
    <subcellularLocation>
        <location evidence="6">Cell membrane</location>
        <topology evidence="6">Multi-pass membrane protein</topology>
    </subcellularLocation>
</comment>
<evidence type="ECO:0000256" key="4">
    <source>
        <dbReference type="ARBA" id="ARBA00022989"/>
    </source>
</evidence>
<feature type="transmembrane region" description="Helical" evidence="6">
    <location>
        <begin position="258"/>
        <end position="277"/>
    </location>
</feature>
<reference evidence="7 8" key="1">
    <citation type="submission" date="2016-10" db="EMBL/GenBank/DDBJ databases">
        <authorList>
            <person name="de Groot N.N."/>
        </authorList>
    </citation>
    <scope>NUCLEOTIDE SEQUENCE [LARGE SCALE GENOMIC DNA]</scope>
    <source>
        <strain evidence="7 8">CGMCC 1.11030</strain>
    </source>
</reference>
<keyword evidence="6" id="KW-0739">Sodium transport</keyword>
<dbReference type="HAMAP" id="MF_01844">
    <property type="entry name" value="NhaA"/>
    <property type="match status" value="1"/>
</dbReference>
<dbReference type="NCBIfam" id="TIGR00773">
    <property type="entry name" value="NhaA"/>
    <property type="match status" value="1"/>
</dbReference>